<evidence type="ECO:0000313" key="3">
    <source>
        <dbReference type="Proteomes" id="UP000636709"/>
    </source>
</evidence>
<feature type="region of interest" description="Disordered" evidence="1">
    <location>
        <begin position="204"/>
        <end position="235"/>
    </location>
</feature>
<dbReference type="AlphaFoldDB" id="A0A835FSD9"/>
<dbReference type="PANTHER" id="PTHR33564:SF26">
    <property type="entry name" value="OS02G0201300 PROTEIN"/>
    <property type="match status" value="1"/>
</dbReference>
<feature type="region of interest" description="Disordered" evidence="1">
    <location>
        <begin position="96"/>
        <end position="173"/>
    </location>
</feature>
<feature type="region of interest" description="Disordered" evidence="1">
    <location>
        <begin position="283"/>
        <end position="317"/>
    </location>
</feature>
<evidence type="ECO:0000256" key="1">
    <source>
        <dbReference type="SAM" id="MobiDB-lite"/>
    </source>
</evidence>
<feature type="compositionally biased region" description="Polar residues" evidence="1">
    <location>
        <begin position="218"/>
        <end position="230"/>
    </location>
</feature>
<sequence length="340" mass="36354">MFCIFAAQSSDDFLSSRWALGGWWIELIPDQRSIASLSSPGTSRLKHGSCQQQQHCTCSNRQVANQQGSKDARQALRCGYVRTTAFITPLALAAEHPPHHHHHHHGHHTAPKANQRGDSSQQPAVFKEKERASAPRAKARSRPGGRDFPLPPPTDREEVAPDAMSSSSSSSSMGGSLALAAATAVAFSGSLVIFSLCRAHLSHPADDDASAGPLRPCLSSSGKQARTSPPRSAPPLWALTDRRQLACLLLLFLLRTGGISDALVKSKAEKRVRFAADVVDNEGAPRPTRSSPAAAAAGTCRGAAAESSSPEEATMMPANREALYRGMLRDRSAHRVTCSY</sequence>
<organism evidence="2 3">
    <name type="scientific">Digitaria exilis</name>
    <dbReference type="NCBI Taxonomy" id="1010633"/>
    <lineage>
        <taxon>Eukaryota</taxon>
        <taxon>Viridiplantae</taxon>
        <taxon>Streptophyta</taxon>
        <taxon>Embryophyta</taxon>
        <taxon>Tracheophyta</taxon>
        <taxon>Spermatophyta</taxon>
        <taxon>Magnoliopsida</taxon>
        <taxon>Liliopsida</taxon>
        <taxon>Poales</taxon>
        <taxon>Poaceae</taxon>
        <taxon>PACMAD clade</taxon>
        <taxon>Panicoideae</taxon>
        <taxon>Panicodae</taxon>
        <taxon>Paniceae</taxon>
        <taxon>Anthephorinae</taxon>
        <taxon>Digitaria</taxon>
    </lineage>
</organism>
<feature type="compositionally biased region" description="Low complexity" evidence="1">
    <location>
        <begin position="284"/>
        <end position="313"/>
    </location>
</feature>
<keyword evidence="3" id="KW-1185">Reference proteome</keyword>
<dbReference type="Proteomes" id="UP000636709">
    <property type="component" value="Unassembled WGS sequence"/>
</dbReference>
<name>A0A835FSD9_9POAL</name>
<proteinExistence type="predicted"/>
<dbReference type="EMBL" id="JACEFO010000430">
    <property type="protein sequence ID" value="KAF8769658.1"/>
    <property type="molecule type" value="Genomic_DNA"/>
</dbReference>
<accession>A0A835FSD9</accession>
<reference evidence="2" key="1">
    <citation type="submission" date="2020-07" db="EMBL/GenBank/DDBJ databases">
        <title>Genome sequence and genetic diversity analysis of an under-domesticated orphan crop, white fonio (Digitaria exilis).</title>
        <authorList>
            <person name="Bennetzen J.L."/>
            <person name="Chen S."/>
            <person name="Ma X."/>
            <person name="Wang X."/>
            <person name="Yssel A.E.J."/>
            <person name="Chaluvadi S.R."/>
            <person name="Johnson M."/>
            <person name="Gangashetty P."/>
            <person name="Hamidou F."/>
            <person name="Sanogo M.D."/>
            <person name="Zwaenepoel A."/>
            <person name="Wallace J."/>
            <person name="Van De Peer Y."/>
            <person name="Van Deynze A."/>
        </authorList>
    </citation>
    <scope>NUCLEOTIDE SEQUENCE</scope>
    <source>
        <tissue evidence="2">Leaves</tissue>
    </source>
</reference>
<dbReference type="PANTHER" id="PTHR33564">
    <property type="entry name" value="TRANSMEMBRANE PROTEIN"/>
    <property type="match status" value="1"/>
</dbReference>
<feature type="compositionally biased region" description="Low complexity" evidence="1">
    <location>
        <begin position="163"/>
        <end position="173"/>
    </location>
</feature>
<comment type="caution">
    <text evidence="2">The sequence shown here is derived from an EMBL/GenBank/DDBJ whole genome shotgun (WGS) entry which is preliminary data.</text>
</comment>
<protein>
    <submittedName>
        <fullName evidence="2">Uncharacterized protein</fullName>
    </submittedName>
</protein>
<gene>
    <name evidence="2" type="ORF">HU200_006261</name>
</gene>
<dbReference type="OrthoDB" id="695890at2759"/>
<feature type="compositionally biased region" description="Basic residues" evidence="1">
    <location>
        <begin position="98"/>
        <end position="110"/>
    </location>
</feature>
<evidence type="ECO:0000313" key="2">
    <source>
        <dbReference type="EMBL" id="KAF8769658.1"/>
    </source>
</evidence>